<organism evidence="1 2">
    <name type="scientific">Halorubrum ezzemoulense</name>
    <name type="common">Halorubrum chaoviator</name>
    <dbReference type="NCBI Taxonomy" id="337243"/>
    <lineage>
        <taxon>Archaea</taxon>
        <taxon>Methanobacteriati</taxon>
        <taxon>Methanobacteriota</taxon>
        <taxon>Stenosarchaea group</taxon>
        <taxon>Halobacteria</taxon>
        <taxon>Halobacteriales</taxon>
        <taxon>Haloferacaceae</taxon>
        <taxon>Halorubrum</taxon>
    </lineage>
</organism>
<comment type="caution">
    <text evidence="1">The sequence shown here is derived from an EMBL/GenBank/DDBJ whole genome shotgun (WGS) entry which is preliminary data.</text>
</comment>
<dbReference type="EMBL" id="JAQLUK010000120">
    <property type="protein sequence ID" value="MDB2294439.1"/>
    <property type="molecule type" value="Genomic_DNA"/>
</dbReference>
<gene>
    <name evidence="1" type="ORF">PM085_19720</name>
</gene>
<evidence type="ECO:0000313" key="2">
    <source>
        <dbReference type="Proteomes" id="UP001210528"/>
    </source>
</evidence>
<proteinExistence type="predicted"/>
<keyword evidence="2" id="KW-1185">Reference proteome</keyword>
<evidence type="ECO:0000313" key="1">
    <source>
        <dbReference type="EMBL" id="MDB2294439.1"/>
    </source>
</evidence>
<accession>A0ABT4Z8E4</accession>
<dbReference type="Proteomes" id="UP001210528">
    <property type="component" value="Unassembled WGS sequence"/>
</dbReference>
<sequence length="50" mass="5247">MTTNTDSDDSRTACCDNPAIAKVPTSRFNVPGSSGRQTSIECANCGTIHD</sequence>
<protein>
    <submittedName>
        <fullName evidence="1">Uncharacterized protein</fullName>
    </submittedName>
</protein>
<name>A0ABT4Z8E4_HALEZ</name>
<reference evidence="1 2" key="1">
    <citation type="submission" date="2023-01" db="EMBL/GenBank/DDBJ databases">
        <title>Halorubrum ezzemoulense from Santa Pola, Spain.</title>
        <authorList>
            <person name="Feng Y."/>
            <person name="Louyakis A.S."/>
            <person name="Gogarten J.P."/>
        </authorList>
    </citation>
    <scope>NUCLEOTIDE SEQUENCE [LARGE SCALE GENOMIC DNA]</scope>
    <source>
        <strain evidence="1 2">AMM015</strain>
    </source>
</reference>